<gene>
    <name evidence="2" type="ORF">KDH_63980</name>
</gene>
<evidence type="ECO:0000313" key="2">
    <source>
        <dbReference type="EMBL" id="GLV59572.1"/>
    </source>
</evidence>
<protein>
    <submittedName>
        <fullName evidence="2">Uncharacterized protein</fullName>
    </submittedName>
</protein>
<accession>A0ABQ6FZ74</accession>
<organism evidence="2 3">
    <name type="scientific">Dictyobacter halimunensis</name>
    <dbReference type="NCBI Taxonomy" id="3026934"/>
    <lineage>
        <taxon>Bacteria</taxon>
        <taxon>Bacillati</taxon>
        <taxon>Chloroflexota</taxon>
        <taxon>Ktedonobacteria</taxon>
        <taxon>Ktedonobacterales</taxon>
        <taxon>Dictyobacteraceae</taxon>
        <taxon>Dictyobacter</taxon>
    </lineage>
</organism>
<dbReference type="Proteomes" id="UP001344906">
    <property type="component" value="Unassembled WGS sequence"/>
</dbReference>
<evidence type="ECO:0000313" key="3">
    <source>
        <dbReference type="Proteomes" id="UP001344906"/>
    </source>
</evidence>
<proteinExistence type="predicted"/>
<reference evidence="2 3" key="1">
    <citation type="submission" date="2023-02" db="EMBL/GenBank/DDBJ databases">
        <title>Dictyobacter halimunensis sp. nov., a new member of the class Ktedonobacteria from forest soil in a geothermal area.</title>
        <authorList>
            <person name="Rachmania M.K."/>
            <person name="Ningsih F."/>
            <person name="Sakai Y."/>
            <person name="Yabe S."/>
            <person name="Yokota A."/>
            <person name="Sjamsuridzal W."/>
        </authorList>
    </citation>
    <scope>NUCLEOTIDE SEQUENCE [LARGE SCALE GENOMIC DNA]</scope>
    <source>
        <strain evidence="2 3">S3.2.2.5</strain>
    </source>
</reference>
<comment type="caution">
    <text evidence="2">The sequence shown here is derived from an EMBL/GenBank/DDBJ whole genome shotgun (WGS) entry which is preliminary data.</text>
</comment>
<dbReference type="EMBL" id="BSRI01000002">
    <property type="protein sequence ID" value="GLV59572.1"/>
    <property type="molecule type" value="Genomic_DNA"/>
</dbReference>
<feature type="region of interest" description="Disordered" evidence="1">
    <location>
        <begin position="1"/>
        <end position="28"/>
    </location>
</feature>
<sequence>MRGKLRDKNSINRRDTFRRGTEGEARRPYKRDARVAHWVDQNLEDEYYEDEAELEGDAEEAEMTRLDINVKKPTIRK</sequence>
<evidence type="ECO:0000256" key="1">
    <source>
        <dbReference type="SAM" id="MobiDB-lite"/>
    </source>
</evidence>
<dbReference type="RefSeq" id="WP_338256275.1">
    <property type="nucleotide sequence ID" value="NZ_BSRI01000002.1"/>
</dbReference>
<name>A0ABQ6FZ74_9CHLR</name>
<keyword evidence="3" id="KW-1185">Reference proteome</keyword>